<reference evidence="1" key="2">
    <citation type="submission" date="2021-04" db="EMBL/GenBank/DDBJ databases">
        <authorList>
            <person name="Gilroy R."/>
        </authorList>
    </citation>
    <scope>NUCLEOTIDE SEQUENCE</scope>
    <source>
        <strain evidence="1">ChiBcec18-1249</strain>
    </source>
</reference>
<reference evidence="1" key="1">
    <citation type="journal article" date="2021" name="PeerJ">
        <title>Extensive microbial diversity within the chicken gut microbiome revealed by metagenomics and culture.</title>
        <authorList>
            <person name="Gilroy R."/>
            <person name="Ravi A."/>
            <person name="Getino M."/>
            <person name="Pursley I."/>
            <person name="Horton D.L."/>
            <person name="Alikhan N.F."/>
            <person name="Baker D."/>
            <person name="Gharbi K."/>
            <person name="Hall N."/>
            <person name="Watson M."/>
            <person name="Adriaenssens E.M."/>
            <person name="Foster-Nyarko E."/>
            <person name="Jarju S."/>
            <person name="Secka A."/>
            <person name="Antonio M."/>
            <person name="Oren A."/>
            <person name="Chaudhuri R.R."/>
            <person name="La Ragione R."/>
            <person name="Hildebrand F."/>
            <person name="Pallen M.J."/>
        </authorList>
    </citation>
    <scope>NUCLEOTIDE SEQUENCE</scope>
    <source>
        <strain evidence="1">ChiBcec18-1249</strain>
    </source>
</reference>
<accession>A0A9D2LI45</accession>
<dbReference type="Proteomes" id="UP000823824">
    <property type="component" value="Unassembled WGS sequence"/>
</dbReference>
<comment type="caution">
    <text evidence="1">The sequence shown here is derived from an EMBL/GenBank/DDBJ whole genome shotgun (WGS) entry which is preliminary data.</text>
</comment>
<sequence length="170" mass="19591">MGRSKMQHSEKKYAALELNEANVQAIFNRCLKEEDTKEVVRTALFTTLLGYTDKEEIVIALDKDALRKNEKNIRYLYGQLKSIHISPNETMRQSLDDFRKTYMNTIWAQGRSAVLELLYLGSNSVLGFVAPFSKTQNDTTTVSKMITPTLSPKDPAFPVWWEQHKAEWVE</sequence>
<evidence type="ECO:0000313" key="2">
    <source>
        <dbReference type="Proteomes" id="UP000823824"/>
    </source>
</evidence>
<name>A0A9D2LI45_9FIRM</name>
<protein>
    <submittedName>
        <fullName evidence="1">Uncharacterized protein</fullName>
    </submittedName>
</protein>
<gene>
    <name evidence="1" type="ORF">H9787_04995</name>
</gene>
<organism evidence="1 2">
    <name type="scientific">Candidatus Oscillibacter excrementigallinarum</name>
    <dbReference type="NCBI Taxonomy" id="2838716"/>
    <lineage>
        <taxon>Bacteria</taxon>
        <taxon>Bacillati</taxon>
        <taxon>Bacillota</taxon>
        <taxon>Clostridia</taxon>
        <taxon>Eubacteriales</taxon>
        <taxon>Oscillospiraceae</taxon>
        <taxon>Oscillibacter</taxon>
    </lineage>
</organism>
<dbReference type="EMBL" id="DWZJ01000039">
    <property type="protein sequence ID" value="HJB13049.1"/>
    <property type="molecule type" value="Genomic_DNA"/>
</dbReference>
<dbReference type="AlphaFoldDB" id="A0A9D2LI45"/>
<proteinExistence type="predicted"/>
<evidence type="ECO:0000313" key="1">
    <source>
        <dbReference type="EMBL" id="HJB13049.1"/>
    </source>
</evidence>